<name>A0ABP6FMJ3_9ACTN</name>
<gene>
    <name evidence="2" type="ORF">GCM10010412_088700</name>
</gene>
<evidence type="ECO:0008006" key="4">
    <source>
        <dbReference type="Google" id="ProtNLM"/>
    </source>
</evidence>
<dbReference type="EMBL" id="BAAATE010000041">
    <property type="protein sequence ID" value="GAA2695661.1"/>
    <property type="molecule type" value="Genomic_DNA"/>
</dbReference>
<organism evidence="2 3">
    <name type="scientific">Nonomuraea recticatena</name>
    <dbReference type="NCBI Taxonomy" id="46178"/>
    <lineage>
        <taxon>Bacteria</taxon>
        <taxon>Bacillati</taxon>
        <taxon>Actinomycetota</taxon>
        <taxon>Actinomycetes</taxon>
        <taxon>Streptosporangiales</taxon>
        <taxon>Streptosporangiaceae</taxon>
        <taxon>Nonomuraea</taxon>
    </lineage>
</organism>
<comment type="caution">
    <text evidence="2">The sequence shown here is derived from an EMBL/GenBank/DDBJ whole genome shotgun (WGS) entry which is preliminary data.</text>
</comment>
<proteinExistence type="predicted"/>
<evidence type="ECO:0000313" key="2">
    <source>
        <dbReference type="EMBL" id="GAA2695661.1"/>
    </source>
</evidence>
<sequence length="111" mass="12577">MAEDRHVAPWSDNGEQRRGWADEQVNQFLDPDKHLVDADARNFARGSSIESDRSYRPPPRGAITWVPRRDLIWEPGSQQDLARLHPDDAVKDHAPRQWGGPDGPPHCHVTG</sequence>
<reference evidence="3" key="1">
    <citation type="journal article" date="2019" name="Int. J. Syst. Evol. Microbiol.">
        <title>The Global Catalogue of Microorganisms (GCM) 10K type strain sequencing project: providing services to taxonomists for standard genome sequencing and annotation.</title>
        <authorList>
            <consortium name="The Broad Institute Genomics Platform"/>
            <consortium name="The Broad Institute Genome Sequencing Center for Infectious Disease"/>
            <person name="Wu L."/>
            <person name="Ma J."/>
        </authorList>
    </citation>
    <scope>NUCLEOTIDE SEQUENCE [LARGE SCALE GENOMIC DNA]</scope>
    <source>
        <strain evidence="3">JCM 6835</strain>
    </source>
</reference>
<dbReference type="Proteomes" id="UP001501666">
    <property type="component" value="Unassembled WGS sequence"/>
</dbReference>
<protein>
    <recommendedName>
        <fullName evidence="4">HNH endonuclease</fullName>
    </recommendedName>
</protein>
<feature type="region of interest" description="Disordered" evidence="1">
    <location>
        <begin position="77"/>
        <end position="111"/>
    </location>
</feature>
<evidence type="ECO:0000313" key="3">
    <source>
        <dbReference type="Proteomes" id="UP001501666"/>
    </source>
</evidence>
<feature type="compositionally biased region" description="Basic and acidic residues" evidence="1">
    <location>
        <begin position="82"/>
        <end position="95"/>
    </location>
</feature>
<evidence type="ECO:0000256" key="1">
    <source>
        <dbReference type="SAM" id="MobiDB-lite"/>
    </source>
</evidence>
<accession>A0ABP6FMJ3</accession>
<keyword evidence="3" id="KW-1185">Reference proteome</keyword>